<dbReference type="PANTHER" id="PTHR34477">
    <property type="entry name" value="UPF0213 PROTEIN YHBQ"/>
    <property type="match status" value="1"/>
</dbReference>
<dbReference type="Pfam" id="PF01541">
    <property type="entry name" value="GIY-YIG"/>
    <property type="match status" value="1"/>
</dbReference>
<dbReference type="EMBL" id="PNHP01000001">
    <property type="protein sequence ID" value="PMC82347.1"/>
    <property type="molecule type" value="Genomic_DNA"/>
</dbReference>
<evidence type="ECO:0000313" key="4">
    <source>
        <dbReference type="Proteomes" id="UP000235658"/>
    </source>
</evidence>
<dbReference type="InterPro" id="IPR000305">
    <property type="entry name" value="GIY-YIG_endonuc"/>
</dbReference>
<dbReference type="RefSeq" id="WP_102197438.1">
    <property type="nucleotide sequence ID" value="NZ_CAUPDS010000009.1"/>
</dbReference>
<evidence type="ECO:0000259" key="2">
    <source>
        <dbReference type="PROSITE" id="PS50164"/>
    </source>
</evidence>
<organism evidence="3 4">
    <name type="scientific">Anaerococcus hydrogenalis</name>
    <dbReference type="NCBI Taxonomy" id="33029"/>
    <lineage>
        <taxon>Bacteria</taxon>
        <taxon>Bacillati</taxon>
        <taxon>Bacillota</taxon>
        <taxon>Tissierellia</taxon>
        <taxon>Tissierellales</taxon>
        <taxon>Peptoniphilaceae</taxon>
        <taxon>Anaerococcus</taxon>
    </lineage>
</organism>
<evidence type="ECO:0000256" key="1">
    <source>
        <dbReference type="ARBA" id="ARBA00007435"/>
    </source>
</evidence>
<dbReference type="CDD" id="cd10456">
    <property type="entry name" value="GIY-YIG_UPF0213"/>
    <property type="match status" value="1"/>
</dbReference>
<gene>
    <name evidence="3" type="ORF">CJ192_01030</name>
</gene>
<name>A0A2N6UKK5_9FIRM</name>
<dbReference type="InterPro" id="IPR050190">
    <property type="entry name" value="UPF0213_domain"/>
</dbReference>
<dbReference type="SUPFAM" id="SSF82771">
    <property type="entry name" value="GIY-YIG endonuclease"/>
    <property type="match status" value="1"/>
</dbReference>
<proteinExistence type="inferred from homology"/>
<dbReference type="AlphaFoldDB" id="A0A2N6UKK5"/>
<dbReference type="PROSITE" id="PS50164">
    <property type="entry name" value="GIY_YIG"/>
    <property type="match status" value="1"/>
</dbReference>
<dbReference type="InterPro" id="IPR035901">
    <property type="entry name" value="GIY-YIG_endonuc_sf"/>
</dbReference>
<dbReference type="Gene3D" id="3.40.1440.10">
    <property type="entry name" value="GIY-YIG endonuclease"/>
    <property type="match status" value="1"/>
</dbReference>
<protein>
    <recommendedName>
        <fullName evidence="2">GIY-YIG domain-containing protein</fullName>
    </recommendedName>
</protein>
<dbReference type="GeneID" id="84577762"/>
<comment type="similarity">
    <text evidence="1">Belongs to the UPF0213 family.</text>
</comment>
<feature type="domain" description="GIY-YIG" evidence="2">
    <location>
        <begin position="2"/>
        <end position="77"/>
    </location>
</feature>
<evidence type="ECO:0000313" key="3">
    <source>
        <dbReference type="EMBL" id="PMC82347.1"/>
    </source>
</evidence>
<dbReference type="Proteomes" id="UP000235658">
    <property type="component" value="Unassembled WGS sequence"/>
</dbReference>
<dbReference type="PANTHER" id="PTHR34477:SF1">
    <property type="entry name" value="UPF0213 PROTEIN YHBQ"/>
    <property type="match status" value="1"/>
</dbReference>
<comment type="caution">
    <text evidence="3">The sequence shown here is derived from an EMBL/GenBank/DDBJ whole genome shotgun (WGS) entry which is preliminary data.</text>
</comment>
<sequence length="91" mass="11022">MDDAYVYILRCSDNSLYTGWTNDIKNRLDKHNKGKGAKYTRARRPCKLVFYKKVNNKNKAMQIEYRIKRLNKKYKENIVDNFDRKKLELID</sequence>
<reference evidence="3 4" key="1">
    <citation type="submission" date="2017-09" db="EMBL/GenBank/DDBJ databases">
        <title>Bacterial strain isolated from the female urinary microbiota.</title>
        <authorList>
            <person name="Thomas-White K."/>
            <person name="Kumar N."/>
            <person name="Forster S."/>
            <person name="Putonti C."/>
            <person name="Lawley T."/>
            <person name="Wolfe A.J."/>
        </authorList>
    </citation>
    <scope>NUCLEOTIDE SEQUENCE [LARGE SCALE GENOMIC DNA]</scope>
    <source>
        <strain evidence="3 4">UMB0204</strain>
    </source>
</reference>
<accession>A0A2N6UKK5</accession>